<gene>
    <name evidence="2" type="ORF">Ccrd_024632</name>
</gene>
<reference evidence="2 3" key="1">
    <citation type="journal article" date="2016" name="Sci. Rep.">
        <title>The genome sequence of the outbreeding globe artichoke constructed de novo incorporating a phase-aware low-pass sequencing strategy of F1 progeny.</title>
        <authorList>
            <person name="Scaglione D."/>
            <person name="Reyes-Chin-Wo S."/>
            <person name="Acquadro A."/>
            <person name="Froenicke L."/>
            <person name="Portis E."/>
            <person name="Beitel C."/>
            <person name="Tirone M."/>
            <person name="Mauro R."/>
            <person name="Lo Monaco A."/>
            <person name="Mauromicale G."/>
            <person name="Faccioli P."/>
            <person name="Cattivelli L."/>
            <person name="Rieseberg L."/>
            <person name="Michelmore R."/>
            <person name="Lanteri S."/>
        </authorList>
    </citation>
    <scope>NUCLEOTIDE SEQUENCE [LARGE SCALE GENOMIC DNA]</scope>
    <source>
        <strain evidence="2">2C</strain>
    </source>
</reference>
<dbReference type="AlphaFoldDB" id="A0A118JS05"/>
<evidence type="ECO:0000313" key="2">
    <source>
        <dbReference type="EMBL" id="KVH87987.1"/>
    </source>
</evidence>
<sequence>MRLLLFISKIMLILLFTQKIISIFKIFLLLPIQWNSTLLKDLEVKCKAIMHRVIRPDQWFGDLFKPYEIYRQLRHTKNVMLKFNYFDYINAWEHAFYYENRQRKFSWWIQFSGEMRKMDISNWFIFNSLFLLKTNEYDV</sequence>
<dbReference type="EMBL" id="LEKV01005656">
    <property type="protein sequence ID" value="KVH87987.1"/>
    <property type="molecule type" value="Genomic_DNA"/>
</dbReference>
<feature type="transmembrane region" description="Helical" evidence="1">
    <location>
        <begin position="6"/>
        <end position="30"/>
    </location>
</feature>
<name>A0A118JS05_CYNCS</name>
<proteinExistence type="predicted"/>
<organism evidence="2 3">
    <name type="scientific">Cynara cardunculus var. scolymus</name>
    <name type="common">Globe artichoke</name>
    <name type="synonym">Cynara scolymus</name>
    <dbReference type="NCBI Taxonomy" id="59895"/>
    <lineage>
        <taxon>Eukaryota</taxon>
        <taxon>Viridiplantae</taxon>
        <taxon>Streptophyta</taxon>
        <taxon>Embryophyta</taxon>
        <taxon>Tracheophyta</taxon>
        <taxon>Spermatophyta</taxon>
        <taxon>Magnoliopsida</taxon>
        <taxon>eudicotyledons</taxon>
        <taxon>Gunneridae</taxon>
        <taxon>Pentapetalae</taxon>
        <taxon>asterids</taxon>
        <taxon>campanulids</taxon>
        <taxon>Asterales</taxon>
        <taxon>Asteraceae</taxon>
        <taxon>Carduoideae</taxon>
        <taxon>Cardueae</taxon>
        <taxon>Carduinae</taxon>
        <taxon>Cynara</taxon>
    </lineage>
</organism>
<dbReference type="Gramene" id="KVH87987">
    <property type="protein sequence ID" value="KVH87987"/>
    <property type="gene ID" value="Ccrd_024632"/>
</dbReference>
<protein>
    <submittedName>
        <fullName evidence="2">Uncharacterized protein</fullName>
    </submittedName>
</protein>
<keyword evidence="1" id="KW-0472">Membrane</keyword>
<keyword evidence="1" id="KW-0812">Transmembrane</keyword>
<accession>A0A118JS05</accession>
<keyword evidence="1" id="KW-1133">Transmembrane helix</keyword>
<dbReference type="Proteomes" id="UP000243975">
    <property type="component" value="Unassembled WGS sequence"/>
</dbReference>
<evidence type="ECO:0000256" key="1">
    <source>
        <dbReference type="SAM" id="Phobius"/>
    </source>
</evidence>
<evidence type="ECO:0000313" key="3">
    <source>
        <dbReference type="Proteomes" id="UP000243975"/>
    </source>
</evidence>
<comment type="caution">
    <text evidence="2">The sequence shown here is derived from an EMBL/GenBank/DDBJ whole genome shotgun (WGS) entry which is preliminary data.</text>
</comment>
<keyword evidence="3" id="KW-1185">Reference proteome</keyword>